<proteinExistence type="predicted"/>
<organism evidence="4 5">
    <name type="scientific">Pythium oligandrum</name>
    <name type="common">Mycoparasitic fungus</name>
    <dbReference type="NCBI Taxonomy" id="41045"/>
    <lineage>
        <taxon>Eukaryota</taxon>
        <taxon>Sar</taxon>
        <taxon>Stramenopiles</taxon>
        <taxon>Oomycota</taxon>
        <taxon>Peronosporomycetes</taxon>
        <taxon>Pythiales</taxon>
        <taxon>Pythiaceae</taxon>
        <taxon>Pythium</taxon>
    </lineage>
</organism>
<dbReference type="Proteomes" id="UP000794436">
    <property type="component" value="Unassembled WGS sequence"/>
</dbReference>
<keyword evidence="1" id="KW-1015">Disulfide bond</keyword>
<feature type="signal peptide" evidence="2">
    <location>
        <begin position="1"/>
        <end position="19"/>
    </location>
</feature>
<evidence type="ECO:0000256" key="2">
    <source>
        <dbReference type="SAM" id="SignalP"/>
    </source>
</evidence>
<sequence>MRVTMALVVAALQLSGANAWTNRWDLSKRFNAVGHPEMECDGQTQAASCCLCQSIVHEIETQLDNTEDDYELDVVFRISEEKKKIKYSRSEARILEVLDTVCERVPLELPEPTKKKQKLLAHACNSFVGEYEDELTRTFFNNYAPAKHRMCSNTINVCQAGETREEL</sequence>
<dbReference type="EMBL" id="SPLM01000072">
    <property type="protein sequence ID" value="TMW63114.1"/>
    <property type="molecule type" value="Genomic_DNA"/>
</dbReference>
<reference evidence="4" key="1">
    <citation type="submission" date="2019-03" db="EMBL/GenBank/DDBJ databases">
        <title>Long read genome sequence of the mycoparasitic Pythium oligandrum ATCC 38472 isolated from sugarbeet rhizosphere.</title>
        <authorList>
            <person name="Gaulin E."/>
        </authorList>
    </citation>
    <scope>NUCLEOTIDE SEQUENCE</scope>
    <source>
        <strain evidence="4">ATCC 38472_TT</strain>
    </source>
</reference>
<evidence type="ECO:0000313" key="5">
    <source>
        <dbReference type="Proteomes" id="UP000794436"/>
    </source>
</evidence>
<feature type="domain" description="Saposin B-type" evidence="3">
    <location>
        <begin position="45"/>
        <end position="162"/>
    </location>
</feature>
<feature type="chain" id="PRO_5035431283" description="Saposin B-type domain-containing protein" evidence="2">
    <location>
        <begin position="20"/>
        <end position="167"/>
    </location>
</feature>
<dbReference type="Gene3D" id="1.10.225.10">
    <property type="entry name" value="Saposin-like"/>
    <property type="match status" value="1"/>
</dbReference>
<protein>
    <recommendedName>
        <fullName evidence="3">Saposin B-type domain-containing protein</fullName>
    </recommendedName>
</protein>
<keyword evidence="5" id="KW-1185">Reference proteome</keyword>
<keyword evidence="2" id="KW-0732">Signal</keyword>
<comment type="caution">
    <text evidence="4">The sequence shown here is derived from an EMBL/GenBank/DDBJ whole genome shotgun (WGS) entry which is preliminary data.</text>
</comment>
<dbReference type="AlphaFoldDB" id="A0A8K1CGI6"/>
<gene>
    <name evidence="4" type="ORF">Poli38472_002055</name>
</gene>
<dbReference type="OrthoDB" id="6020060at2759"/>
<dbReference type="InterPro" id="IPR008139">
    <property type="entry name" value="SaposinB_dom"/>
</dbReference>
<evidence type="ECO:0000313" key="4">
    <source>
        <dbReference type="EMBL" id="TMW63114.1"/>
    </source>
</evidence>
<accession>A0A8K1CGI6</accession>
<evidence type="ECO:0000256" key="1">
    <source>
        <dbReference type="ARBA" id="ARBA00023157"/>
    </source>
</evidence>
<evidence type="ECO:0000259" key="3">
    <source>
        <dbReference type="PROSITE" id="PS50015"/>
    </source>
</evidence>
<dbReference type="InterPro" id="IPR021852">
    <property type="entry name" value="DUF3456"/>
</dbReference>
<name>A0A8K1CGI6_PYTOL</name>
<dbReference type="Pfam" id="PF11938">
    <property type="entry name" value="DUF3456"/>
    <property type="match status" value="2"/>
</dbReference>
<dbReference type="PROSITE" id="PS50015">
    <property type="entry name" value="SAP_B"/>
    <property type="match status" value="1"/>
</dbReference>